<dbReference type="PANTHER" id="PTHR30273">
    <property type="entry name" value="PERIPLASMIC SIGNAL SENSOR AND SIGMA FACTOR ACTIVATOR FECR-RELATED"/>
    <property type="match status" value="1"/>
</dbReference>
<feature type="transmembrane region" description="Helical" evidence="1">
    <location>
        <begin position="103"/>
        <end position="125"/>
    </location>
</feature>
<proteinExistence type="predicted"/>
<evidence type="ECO:0000256" key="1">
    <source>
        <dbReference type="SAM" id="Phobius"/>
    </source>
</evidence>
<reference evidence="3" key="1">
    <citation type="journal article" date="2014" name="Front. Microbiol.">
        <title>High frequency of phylogenetically diverse reductive dehalogenase-homologous genes in deep subseafloor sedimentary metagenomes.</title>
        <authorList>
            <person name="Kawai M."/>
            <person name="Futagami T."/>
            <person name="Toyoda A."/>
            <person name="Takaki Y."/>
            <person name="Nishi S."/>
            <person name="Hori S."/>
            <person name="Arai W."/>
            <person name="Tsubouchi T."/>
            <person name="Morono Y."/>
            <person name="Uchiyama I."/>
            <person name="Ito T."/>
            <person name="Fujiyama A."/>
            <person name="Inagaki F."/>
            <person name="Takami H."/>
        </authorList>
    </citation>
    <scope>NUCLEOTIDE SEQUENCE</scope>
    <source>
        <strain evidence="3">Expedition CK06-06</strain>
    </source>
</reference>
<dbReference type="EMBL" id="BARS01036675">
    <property type="protein sequence ID" value="GAG17644.1"/>
    <property type="molecule type" value="Genomic_DNA"/>
</dbReference>
<organism evidence="3">
    <name type="scientific">marine sediment metagenome</name>
    <dbReference type="NCBI Taxonomy" id="412755"/>
    <lineage>
        <taxon>unclassified sequences</taxon>
        <taxon>metagenomes</taxon>
        <taxon>ecological metagenomes</taxon>
    </lineage>
</organism>
<keyword evidence="1" id="KW-1133">Transmembrane helix</keyword>
<evidence type="ECO:0000313" key="3">
    <source>
        <dbReference type="EMBL" id="GAG17644.1"/>
    </source>
</evidence>
<keyword evidence="1" id="KW-0472">Membrane</keyword>
<sequence>ADPANASLFDELRKTWLGIMADQVEQQLDMGKEWESMLPKLSGLHHEKPVRSHPKLKRKTKTKPLKRIPKLPAVVPESEEEPEREVEPKVVHMETASLPLKVILIRASLIAAIALILLIPIWVAYRYFTRTEVIRLTASDEVLDALLPDGSMISLNAYASLTYTEDFGKTNRDIELNGEGFFEVTRDSLLQFLISCGSSRLEVLGTSFYVNAEQVMGNMEVVLVDGSVSVYFENERSTGKSIIPGEKAKLIQADKRI</sequence>
<dbReference type="InterPro" id="IPR012373">
    <property type="entry name" value="Ferrdict_sens_TM"/>
</dbReference>
<dbReference type="AlphaFoldDB" id="X0VH64"/>
<dbReference type="InterPro" id="IPR006860">
    <property type="entry name" value="FecR"/>
</dbReference>
<keyword evidence="1" id="KW-0812">Transmembrane</keyword>
<accession>X0VH64</accession>
<gene>
    <name evidence="3" type="ORF">S01H1_56335</name>
</gene>
<feature type="non-terminal residue" evidence="3">
    <location>
        <position position="1"/>
    </location>
</feature>
<comment type="caution">
    <text evidence="3">The sequence shown here is derived from an EMBL/GenBank/DDBJ whole genome shotgun (WGS) entry which is preliminary data.</text>
</comment>
<dbReference type="PANTHER" id="PTHR30273:SF2">
    <property type="entry name" value="PROTEIN FECR"/>
    <property type="match status" value="1"/>
</dbReference>
<dbReference type="Pfam" id="PF04773">
    <property type="entry name" value="FecR"/>
    <property type="match status" value="1"/>
</dbReference>
<evidence type="ECO:0000259" key="2">
    <source>
        <dbReference type="Pfam" id="PF04773"/>
    </source>
</evidence>
<protein>
    <recommendedName>
        <fullName evidence="2">FecR protein domain-containing protein</fullName>
    </recommendedName>
</protein>
<feature type="non-terminal residue" evidence="3">
    <location>
        <position position="257"/>
    </location>
</feature>
<name>X0VH64_9ZZZZ</name>
<dbReference type="Gene3D" id="2.60.120.1440">
    <property type="match status" value="1"/>
</dbReference>
<dbReference type="GO" id="GO:0016989">
    <property type="term" value="F:sigma factor antagonist activity"/>
    <property type="evidence" value="ECO:0007669"/>
    <property type="project" value="TreeGrafter"/>
</dbReference>
<feature type="domain" description="FecR protein" evidence="2">
    <location>
        <begin position="137"/>
        <end position="228"/>
    </location>
</feature>